<evidence type="ECO:0000256" key="1">
    <source>
        <dbReference type="SAM" id="Phobius"/>
    </source>
</evidence>
<proteinExistence type="predicted"/>
<feature type="transmembrane region" description="Helical" evidence="1">
    <location>
        <begin position="33"/>
        <end position="54"/>
    </location>
</feature>
<dbReference type="Proteomes" id="UP000887540">
    <property type="component" value="Unplaced"/>
</dbReference>
<evidence type="ECO:0000313" key="3">
    <source>
        <dbReference type="WBParaSite" id="ACRNAN_scaffold1627.g6606.t1"/>
    </source>
</evidence>
<keyword evidence="2" id="KW-1185">Reference proteome</keyword>
<protein>
    <submittedName>
        <fullName evidence="3">Uncharacterized protein</fullName>
    </submittedName>
</protein>
<sequence length="157" mass="18062">MRSDRNGNQQQLVPVASAGGTVTFYTPEELRKWRIVGIVISIIIVVIMIPIIVATESNKKQETYAVYTITFTEKPYTLDMGDIFFNNCDTRLLKNGSCPIDYEKMDWPYCKCPKCCMRYDYYYPVTSTKKRTSKKYTSEATTTISPTTIQTSTIRKE</sequence>
<keyword evidence="1" id="KW-1133">Transmembrane helix</keyword>
<accession>A0A914CZE5</accession>
<dbReference type="WBParaSite" id="ACRNAN_scaffold1627.g6606.t1">
    <property type="protein sequence ID" value="ACRNAN_scaffold1627.g6606.t1"/>
    <property type="gene ID" value="ACRNAN_scaffold1627.g6606"/>
</dbReference>
<keyword evidence="1" id="KW-0472">Membrane</keyword>
<reference evidence="3" key="1">
    <citation type="submission" date="2022-11" db="UniProtKB">
        <authorList>
            <consortium name="WormBaseParasite"/>
        </authorList>
    </citation>
    <scope>IDENTIFICATION</scope>
</reference>
<evidence type="ECO:0000313" key="2">
    <source>
        <dbReference type="Proteomes" id="UP000887540"/>
    </source>
</evidence>
<keyword evidence="1" id="KW-0812">Transmembrane</keyword>
<name>A0A914CZE5_9BILA</name>
<organism evidence="2 3">
    <name type="scientific">Acrobeloides nanus</name>
    <dbReference type="NCBI Taxonomy" id="290746"/>
    <lineage>
        <taxon>Eukaryota</taxon>
        <taxon>Metazoa</taxon>
        <taxon>Ecdysozoa</taxon>
        <taxon>Nematoda</taxon>
        <taxon>Chromadorea</taxon>
        <taxon>Rhabditida</taxon>
        <taxon>Tylenchina</taxon>
        <taxon>Cephalobomorpha</taxon>
        <taxon>Cephaloboidea</taxon>
        <taxon>Cephalobidae</taxon>
        <taxon>Acrobeloides</taxon>
    </lineage>
</organism>
<dbReference type="AlphaFoldDB" id="A0A914CZE5"/>